<feature type="domain" description="Insertion element IS402-like" evidence="1">
    <location>
        <begin position="3"/>
        <end position="80"/>
    </location>
</feature>
<gene>
    <name evidence="2" type="ORF">EJ357_01145</name>
</gene>
<dbReference type="KEGG" id="scya:EJ357_01145"/>
<dbReference type="Pfam" id="PF13340">
    <property type="entry name" value="DUF4096"/>
    <property type="match status" value="1"/>
</dbReference>
<organism evidence="2 3">
    <name type="scientific">Streptomyces cyaneochromogenes</name>
    <dbReference type="NCBI Taxonomy" id="2496836"/>
    <lineage>
        <taxon>Bacteria</taxon>
        <taxon>Bacillati</taxon>
        <taxon>Actinomycetota</taxon>
        <taxon>Actinomycetes</taxon>
        <taxon>Kitasatosporales</taxon>
        <taxon>Streptomycetaceae</taxon>
        <taxon>Streptomyces</taxon>
    </lineage>
</organism>
<protein>
    <submittedName>
        <fullName evidence="2">Transposase</fullName>
    </submittedName>
</protein>
<proteinExistence type="predicted"/>
<dbReference type="PANTHER" id="PTHR46637">
    <property type="entry name" value="TIS1421-TRANSPOSASE PROTEIN A"/>
    <property type="match status" value="1"/>
</dbReference>
<evidence type="ECO:0000313" key="3">
    <source>
        <dbReference type="Proteomes" id="UP000280298"/>
    </source>
</evidence>
<evidence type="ECO:0000313" key="2">
    <source>
        <dbReference type="EMBL" id="AZQ32250.1"/>
    </source>
</evidence>
<sequence length="190" mass="21105">MLMSDELWALIEPLLPEPVPKLVAGRPRVPDRQALCGILFLLHTGIQWEYLPQELGFGSGMTCWRRLAAWDEAGAWDQLHAVPLEKLRSKGKLDWPQAAEPGPRRSTSFPLLQFEFVNDGFAWNDLTTPDTCPHLPAGGGRLDFRHSPVCDIGETFSQVSRAPLVQFGFTAHPGPSIPIRERYGIQAPAA</sequence>
<dbReference type="PANTHER" id="PTHR46637:SF1">
    <property type="entry name" value="BLL5188 PROTEIN"/>
    <property type="match status" value="1"/>
</dbReference>
<name>A0A3S9LZJ3_9ACTN</name>
<evidence type="ECO:0000259" key="1">
    <source>
        <dbReference type="Pfam" id="PF13340"/>
    </source>
</evidence>
<dbReference type="EMBL" id="CP034539">
    <property type="protein sequence ID" value="AZQ32250.1"/>
    <property type="molecule type" value="Genomic_DNA"/>
</dbReference>
<dbReference type="Proteomes" id="UP000280298">
    <property type="component" value="Chromosome"/>
</dbReference>
<dbReference type="OrthoDB" id="4546548at2"/>
<reference evidence="2 3" key="1">
    <citation type="journal article" date="2019" name="Int. J. Syst. Evol. Microbiol.">
        <title>Streptomyces cyaneochromogenes sp. nov., a blue pigment-producing actinomycete from manganese-contaminated soil.</title>
        <authorList>
            <person name="Tang X."/>
            <person name="Zhao J."/>
            <person name="Li K."/>
            <person name="Chen Z."/>
            <person name="Sun Y."/>
            <person name="Gao J."/>
        </authorList>
    </citation>
    <scope>NUCLEOTIDE SEQUENCE [LARGE SCALE GENOMIC DNA]</scope>
    <source>
        <strain evidence="2 3">MK-45</strain>
    </source>
</reference>
<keyword evidence="3" id="KW-1185">Reference proteome</keyword>
<dbReference type="InterPro" id="IPR052909">
    <property type="entry name" value="Transposase_6_like"/>
</dbReference>
<dbReference type="InterPro" id="IPR025161">
    <property type="entry name" value="IS402-like_dom"/>
</dbReference>
<accession>A0A3S9LZJ3</accession>
<dbReference type="AlphaFoldDB" id="A0A3S9LZJ3"/>